<sequence>MDTLKDQIAALDWSALAQSLDDHGYALTPRLLDGEACAALAALYGDDTRFRSTVTMARHGFGKGEYRYFAYPLPPVVQALRTGLYPLRGDNYDGRLSGDYDGR</sequence>
<dbReference type="Proteomes" id="UP001222770">
    <property type="component" value="Unassembled WGS sequence"/>
</dbReference>
<evidence type="ECO:0008006" key="3">
    <source>
        <dbReference type="Google" id="ProtNLM"/>
    </source>
</evidence>
<dbReference type="EMBL" id="JAROCY010000011">
    <property type="protein sequence ID" value="MDF8333981.1"/>
    <property type="molecule type" value="Genomic_DNA"/>
</dbReference>
<dbReference type="RefSeq" id="WP_277278206.1">
    <property type="nucleotide sequence ID" value="NZ_JAROCY010000011.1"/>
</dbReference>
<accession>A0ABT6CJ92</accession>
<evidence type="ECO:0000313" key="2">
    <source>
        <dbReference type="Proteomes" id="UP001222770"/>
    </source>
</evidence>
<comment type="caution">
    <text evidence="1">The sequence shown here is derived from an EMBL/GenBank/DDBJ whole genome shotgun (WGS) entry which is preliminary data.</text>
</comment>
<organism evidence="1 2">
    <name type="scientific">Novosphingobium cyanobacteriorum</name>
    <dbReference type="NCBI Taxonomy" id="3024215"/>
    <lineage>
        <taxon>Bacteria</taxon>
        <taxon>Pseudomonadati</taxon>
        <taxon>Pseudomonadota</taxon>
        <taxon>Alphaproteobacteria</taxon>
        <taxon>Sphingomonadales</taxon>
        <taxon>Sphingomonadaceae</taxon>
        <taxon>Novosphingobium</taxon>
    </lineage>
</organism>
<reference evidence="1 2" key="1">
    <citation type="submission" date="2023-03" db="EMBL/GenBank/DDBJ databases">
        <title>Novosphingobium cyanobacteriorum sp. nov., isolated from a eutrophic reservoir during the Microcystis bloom period.</title>
        <authorList>
            <person name="Kang M."/>
            <person name="Le V."/>
            <person name="Ko S.-R."/>
            <person name="Lee S.-A."/>
            <person name="Ahn C.-Y."/>
        </authorList>
    </citation>
    <scope>NUCLEOTIDE SEQUENCE [LARGE SCALE GENOMIC DNA]</scope>
    <source>
        <strain evidence="1 2">HBC54</strain>
    </source>
</reference>
<proteinExistence type="predicted"/>
<keyword evidence="2" id="KW-1185">Reference proteome</keyword>
<name>A0ABT6CJ92_9SPHN</name>
<gene>
    <name evidence="1" type="ORF">POM99_12270</name>
</gene>
<protein>
    <recommendedName>
        <fullName evidence="3">Proline hydroxylase</fullName>
    </recommendedName>
</protein>
<evidence type="ECO:0000313" key="1">
    <source>
        <dbReference type="EMBL" id="MDF8333981.1"/>
    </source>
</evidence>